<evidence type="ECO:0000256" key="4">
    <source>
        <dbReference type="ARBA" id="ARBA00022692"/>
    </source>
</evidence>
<keyword evidence="3" id="KW-1003">Cell membrane</keyword>
<evidence type="ECO:0000313" key="9">
    <source>
        <dbReference type="EMBL" id="EEG76316.1"/>
    </source>
</evidence>
<comment type="similarity">
    <text evidence="2">Belongs to the UPF0702 family.</text>
</comment>
<dbReference type="STRING" id="555088.DealDRAFT_2855"/>
<evidence type="ECO:0008006" key="11">
    <source>
        <dbReference type="Google" id="ProtNLM"/>
    </source>
</evidence>
<organism evidence="9 10">
    <name type="scientific">Dethiobacter alkaliphilus AHT 1</name>
    <dbReference type="NCBI Taxonomy" id="555088"/>
    <lineage>
        <taxon>Bacteria</taxon>
        <taxon>Bacillati</taxon>
        <taxon>Bacillota</taxon>
        <taxon>Dethiobacteria</taxon>
        <taxon>Dethiobacterales</taxon>
        <taxon>Dethiobacteraceae</taxon>
        <taxon>Dethiobacter</taxon>
    </lineage>
</organism>
<evidence type="ECO:0000259" key="7">
    <source>
        <dbReference type="Pfam" id="PF04239"/>
    </source>
</evidence>
<reference evidence="9 10" key="1">
    <citation type="submission" date="2009-02" db="EMBL/GenBank/DDBJ databases">
        <title>Sequencing of the draft genome and assembly of Dethiobacter alkaliphilus AHT 1.</title>
        <authorList>
            <consortium name="US DOE Joint Genome Institute (JGI-PGF)"/>
            <person name="Lucas S."/>
            <person name="Copeland A."/>
            <person name="Lapidus A."/>
            <person name="Glavina del Rio T."/>
            <person name="Dalin E."/>
            <person name="Tice H."/>
            <person name="Bruce D."/>
            <person name="Goodwin L."/>
            <person name="Pitluck S."/>
            <person name="Larimer F."/>
            <person name="Land M.L."/>
            <person name="Hauser L."/>
            <person name="Muyzer G."/>
        </authorList>
    </citation>
    <scope>NUCLEOTIDE SEQUENCE [LARGE SCALE GENOMIC DNA]</scope>
    <source>
        <strain evidence="9 10">AHT 1</strain>
    </source>
</reference>
<accession>C0GK46</accession>
<dbReference type="eggNOG" id="COG2323">
    <property type="taxonomic scope" value="Bacteria"/>
</dbReference>
<comment type="caution">
    <text evidence="9">The sequence shown here is derived from an EMBL/GenBank/DDBJ whole genome shotgun (WGS) entry which is preliminary data.</text>
</comment>
<evidence type="ECO:0000256" key="6">
    <source>
        <dbReference type="ARBA" id="ARBA00023136"/>
    </source>
</evidence>
<keyword evidence="10" id="KW-1185">Reference proteome</keyword>
<keyword evidence="5" id="KW-1133">Transmembrane helix</keyword>
<dbReference type="AlphaFoldDB" id="C0GK46"/>
<keyword evidence="4" id="KW-0812">Transmembrane</keyword>
<sequence>MFNKGGYYRENKLIGETMNETSVTIVRGVIAFATLFIYCRLLGKEQIKQLTFFDYISGITIGSIAATLTTNLNNRPWPEFVGLTTWVLLAYFLQWLTLRSRQAAKYVDGEPVVIIMNGQLMEEAMHKARLKTGDLLGLLRLKDVFDLKQVEFAVYEKNGNLSVLKKSEFQHVTPGDLQLPVKYQGISTELIYDGVVIEQNLKKVQLTRQWLENELKKLGIKSYEDVFLANLNTQGELYVDTYKDQLIHLTNFSDYEGPN</sequence>
<dbReference type="InterPro" id="IPR007353">
    <property type="entry name" value="DUF421"/>
</dbReference>
<dbReference type="Gene3D" id="3.30.240.20">
    <property type="entry name" value="bsu07140 like domains"/>
    <property type="match status" value="2"/>
</dbReference>
<dbReference type="Pfam" id="PF04239">
    <property type="entry name" value="DUF421"/>
    <property type="match status" value="1"/>
</dbReference>
<dbReference type="Proteomes" id="UP000006443">
    <property type="component" value="Unassembled WGS sequence"/>
</dbReference>
<dbReference type="GO" id="GO:0005886">
    <property type="term" value="C:plasma membrane"/>
    <property type="evidence" value="ECO:0007669"/>
    <property type="project" value="UniProtKB-SubCell"/>
</dbReference>
<feature type="domain" description="YetF-like N-terminal transmembrane" evidence="8">
    <location>
        <begin position="25"/>
        <end position="96"/>
    </location>
</feature>
<gene>
    <name evidence="9" type="ORF">DealDRAFT_2855</name>
</gene>
<feature type="domain" description="YetF C-terminal" evidence="7">
    <location>
        <begin position="99"/>
        <end position="231"/>
    </location>
</feature>
<proteinExistence type="inferred from homology"/>
<comment type="subcellular location">
    <subcellularLocation>
        <location evidence="1">Cell membrane</location>
        <topology evidence="1">Multi-pass membrane protein</topology>
    </subcellularLocation>
</comment>
<keyword evidence="6" id="KW-0472">Membrane</keyword>
<evidence type="ECO:0000256" key="3">
    <source>
        <dbReference type="ARBA" id="ARBA00022475"/>
    </source>
</evidence>
<dbReference type="Pfam" id="PF20730">
    <property type="entry name" value="YetF_N"/>
    <property type="match status" value="1"/>
</dbReference>
<dbReference type="InterPro" id="IPR048454">
    <property type="entry name" value="YetF_N"/>
</dbReference>
<protein>
    <recommendedName>
        <fullName evidence="11">DUF421 domain-containing protein</fullName>
    </recommendedName>
</protein>
<evidence type="ECO:0000256" key="5">
    <source>
        <dbReference type="ARBA" id="ARBA00022989"/>
    </source>
</evidence>
<dbReference type="EMBL" id="ACJM01000020">
    <property type="protein sequence ID" value="EEG76316.1"/>
    <property type="molecule type" value="Genomic_DNA"/>
</dbReference>
<name>C0GK46_DETAL</name>
<evidence type="ECO:0000313" key="10">
    <source>
        <dbReference type="Proteomes" id="UP000006443"/>
    </source>
</evidence>
<evidence type="ECO:0000256" key="2">
    <source>
        <dbReference type="ARBA" id="ARBA00006448"/>
    </source>
</evidence>
<dbReference type="PANTHER" id="PTHR34582">
    <property type="entry name" value="UPF0702 TRANSMEMBRANE PROTEIN YCAP"/>
    <property type="match status" value="1"/>
</dbReference>
<dbReference type="PANTHER" id="PTHR34582:SF7">
    <property type="entry name" value="UPF0702 TRANSMEMBRANE PROTEIN YDFS"/>
    <property type="match status" value="1"/>
</dbReference>
<evidence type="ECO:0000256" key="1">
    <source>
        <dbReference type="ARBA" id="ARBA00004651"/>
    </source>
</evidence>
<evidence type="ECO:0000259" key="8">
    <source>
        <dbReference type="Pfam" id="PF20730"/>
    </source>
</evidence>
<dbReference type="InterPro" id="IPR023090">
    <property type="entry name" value="UPF0702_alpha/beta_dom_sf"/>
</dbReference>